<feature type="domain" description="NqrA second alpha/beta" evidence="11">
    <location>
        <begin position="115"/>
        <end position="257"/>
    </location>
</feature>
<dbReference type="PANTHER" id="PTHR37839">
    <property type="entry name" value="NA(+)-TRANSLOCATING NADH-QUINONE REDUCTASE SUBUNIT A"/>
    <property type="match status" value="1"/>
</dbReference>
<reference evidence="12" key="1">
    <citation type="submission" date="2021-07" db="EMBL/GenBank/DDBJ databases">
        <title>Genomic diversity and antimicrobial resistance of Prevotella spp. isolated from chronic lung disease airways.</title>
        <authorList>
            <person name="Webb K.A."/>
            <person name="Olagoke O.S."/>
            <person name="Baird T."/>
            <person name="Neill J."/>
            <person name="Pham A."/>
            <person name="Wells T.J."/>
            <person name="Ramsay K.A."/>
            <person name="Bell S.C."/>
            <person name="Sarovich D.S."/>
            <person name="Price E.P."/>
        </authorList>
    </citation>
    <scope>NUCLEOTIDE SEQUENCE</scope>
    <source>
        <strain evidence="12">SCHI0047.S.3</strain>
    </source>
</reference>
<keyword evidence="3 8" id="KW-0520">NAD</keyword>
<dbReference type="GO" id="GO:0016655">
    <property type="term" value="F:oxidoreductase activity, acting on NAD(P)H, quinone or similar compound as acceptor"/>
    <property type="evidence" value="ECO:0007669"/>
    <property type="project" value="UniProtKB-UniRule"/>
</dbReference>
<dbReference type="EC" id="7.2.1.1" evidence="8"/>
<dbReference type="RefSeq" id="WP_219427117.1">
    <property type="nucleotide sequence ID" value="NZ_JABZVO010000023.1"/>
</dbReference>
<evidence type="ECO:0000256" key="3">
    <source>
        <dbReference type="ARBA" id="ARBA00023027"/>
    </source>
</evidence>
<evidence type="ECO:0000256" key="1">
    <source>
        <dbReference type="ARBA" id="ARBA00022448"/>
    </source>
</evidence>
<evidence type="ECO:0000256" key="5">
    <source>
        <dbReference type="ARBA" id="ARBA00023065"/>
    </source>
</evidence>
<keyword evidence="1 8" id="KW-0813">Transport</keyword>
<evidence type="ECO:0000259" key="9">
    <source>
        <dbReference type="Pfam" id="PF05896"/>
    </source>
</evidence>
<protein>
    <recommendedName>
        <fullName evidence="8">Na(+)-translocating NADH-quinone reductase subunit A</fullName>
        <shortName evidence="8">Na(+)-NQR subunit A</shortName>
        <shortName evidence="8">Na(+)-translocating NQR subunit A</shortName>
        <ecNumber evidence="8">7.2.1.1</ecNumber>
    </recommendedName>
    <alternativeName>
        <fullName evidence="8">NQR complex subunit A</fullName>
    </alternativeName>
    <alternativeName>
        <fullName evidence="8">NQR-1 subunit A</fullName>
    </alternativeName>
</protein>
<organism evidence="12 13">
    <name type="scientific">Segatella salivae</name>
    <dbReference type="NCBI Taxonomy" id="228604"/>
    <lineage>
        <taxon>Bacteria</taxon>
        <taxon>Pseudomonadati</taxon>
        <taxon>Bacteroidota</taxon>
        <taxon>Bacteroidia</taxon>
        <taxon>Bacteroidales</taxon>
        <taxon>Prevotellaceae</taxon>
        <taxon>Segatella</taxon>
    </lineage>
</organism>
<dbReference type="InterPro" id="IPR022615">
    <property type="entry name" value="NqrA_C_domain"/>
</dbReference>
<dbReference type="Pfam" id="PF11973">
    <property type="entry name" value="NQRA_SLBB"/>
    <property type="match status" value="1"/>
</dbReference>
<accession>A0AAW4NK96</accession>
<keyword evidence="5 8" id="KW-0406">Ion transport</keyword>
<comment type="function">
    <text evidence="8">NQR complex catalyzes the reduction of ubiquinone-1 to ubiquinol by two successive reactions, coupled with the transport of Na(+) ions from the cytoplasm to the periplasm. NqrA to NqrE are probably involved in the second step, the conversion of ubisemiquinone to ubiquinol.</text>
</comment>
<evidence type="ECO:0000256" key="6">
    <source>
        <dbReference type="ARBA" id="ARBA00023075"/>
    </source>
</evidence>
<dbReference type="PANTHER" id="PTHR37839:SF1">
    <property type="entry name" value="NA(+)-TRANSLOCATING NADH-QUINONE REDUCTASE SUBUNIT A"/>
    <property type="match status" value="1"/>
</dbReference>
<dbReference type="Pfam" id="PF24836">
    <property type="entry name" value="NQRA_2nd"/>
    <property type="match status" value="1"/>
</dbReference>
<dbReference type="NCBIfam" id="TIGR01936">
    <property type="entry name" value="nqrA"/>
    <property type="match status" value="1"/>
</dbReference>
<sequence length="449" mass="49544">MANVIKLRKGLDINLKGKANFETIRRIDSSEIALVPDSFGGVMPKVIVREGDCVKAGDALFVDKKYPEMKFASPISGTVKAVVRGDRRKVLYVKVKADETQQFVDFGIKDIANLDGKAIKEALLASGLFSFIQQLPYAVTTTPDTMPKAIFVSAFRDMPLASDFEVELKGNEKDFQTGLTALSKIQKTYLGLSVHQTASALVNAKDVEINVFDGKCPAGNVGVQVNHIDPINKGEVVWTIDPAAVIFFGRLFNTGKVDLRRVIAVAGSEVKNPSYAEILIGTPLSKVLDGQLKSTEHVRIINGNPLTGRKTTLEDFVGAHTSEVTVIPEGDDVNEFLGWILPRTNLFSVSKSYFSWLMGKKIYNLDARIKGGERHMIMSGEYDKVLPMDIYGEYLIKAIIAEDIDKMEQLGIYEVSPEDFAVAEFVDSSKLELQKIVRNGLDMLRKENA</sequence>
<evidence type="ECO:0000313" key="13">
    <source>
        <dbReference type="Proteomes" id="UP001196873"/>
    </source>
</evidence>
<dbReference type="EMBL" id="JAHXRF010000001">
    <property type="protein sequence ID" value="MBW4864489.1"/>
    <property type="molecule type" value="Genomic_DNA"/>
</dbReference>
<comment type="caution">
    <text evidence="12">The sequence shown here is derived from an EMBL/GenBank/DDBJ whole genome shotgun (WGS) entry which is preliminary data.</text>
</comment>
<keyword evidence="6 8" id="KW-0830">Ubiquinone</keyword>
<dbReference type="HAMAP" id="MF_00425">
    <property type="entry name" value="NqrA"/>
    <property type="match status" value="1"/>
</dbReference>
<dbReference type="InterPro" id="IPR056148">
    <property type="entry name" value="NQRA_2nd"/>
</dbReference>
<dbReference type="InterPro" id="IPR008703">
    <property type="entry name" value="NqrA"/>
</dbReference>
<keyword evidence="4 8" id="KW-0915">Sodium</keyword>
<evidence type="ECO:0000256" key="8">
    <source>
        <dbReference type="HAMAP-Rule" id="MF_00425"/>
    </source>
</evidence>
<keyword evidence="7 8" id="KW-0739">Sodium transport</keyword>
<keyword evidence="2 8" id="KW-1278">Translocase</keyword>
<dbReference type="Pfam" id="PF05896">
    <property type="entry name" value="NQRA_N"/>
    <property type="match status" value="1"/>
</dbReference>
<dbReference type="NCBIfam" id="NF003761">
    <property type="entry name" value="PRK05352.1-4"/>
    <property type="match status" value="1"/>
</dbReference>
<name>A0AAW4NK96_9BACT</name>
<evidence type="ECO:0000259" key="10">
    <source>
        <dbReference type="Pfam" id="PF11973"/>
    </source>
</evidence>
<evidence type="ECO:0000256" key="4">
    <source>
        <dbReference type="ARBA" id="ARBA00023053"/>
    </source>
</evidence>
<feature type="domain" description="NqrA N-terminal barrel-sandwich hybrid" evidence="9">
    <location>
        <begin position="5"/>
        <end position="98"/>
    </location>
</feature>
<evidence type="ECO:0000259" key="11">
    <source>
        <dbReference type="Pfam" id="PF24836"/>
    </source>
</evidence>
<dbReference type="AlphaFoldDB" id="A0AAW4NK96"/>
<evidence type="ECO:0000313" key="12">
    <source>
        <dbReference type="EMBL" id="MBW4864489.1"/>
    </source>
</evidence>
<proteinExistence type="inferred from homology"/>
<evidence type="ECO:0000256" key="7">
    <source>
        <dbReference type="ARBA" id="ARBA00023201"/>
    </source>
</evidence>
<dbReference type="Proteomes" id="UP001196873">
    <property type="component" value="Unassembled WGS sequence"/>
</dbReference>
<comment type="catalytic activity">
    <reaction evidence="8">
        <text>a ubiquinone + n Na(+)(in) + NADH + H(+) = a ubiquinol + n Na(+)(out) + NAD(+)</text>
        <dbReference type="Rhea" id="RHEA:47748"/>
        <dbReference type="Rhea" id="RHEA-COMP:9565"/>
        <dbReference type="Rhea" id="RHEA-COMP:9566"/>
        <dbReference type="ChEBI" id="CHEBI:15378"/>
        <dbReference type="ChEBI" id="CHEBI:16389"/>
        <dbReference type="ChEBI" id="CHEBI:17976"/>
        <dbReference type="ChEBI" id="CHEBI:29101"/>
        <dbReference type="ChEBI" id="CHEBI:57540"/>
        <dbReference type="ChEBI" id="CHEBI:57945"/>
        <dbReference type="EC" id="7.2.1.1"/>
    </reaction>
</comment>
<comment type="subunit">
    <text evidence="8">Composed of six subunits; NqrA, NqrB, NqrC, NqrD, NqrE and NqrF.</text>
</comment>
<dbReference type="GO" id="GO:0006814">
    <property type="term" value="P:sodium ion transport"/>
    <property type="evidence" value="ECO:0007669"/>
    <property type="project" value="UniProtKB-UniRule"/>
</dbReference>
<gene>
    <name evidence="8" type="primary">nqrA</name>
    <name evidence="12" type="ORF">KZY68_00305</name>
</gene>
<evidence type="ECO:0000256" key="2">
    <source>
        <dbReference type="ARBA" id="ARBA00022967"/>
    </source>
</evidence>
<comment type="similarity">
    <text evidence="8">Belongs to the NqrA family.</text>
</comment>
<dbReference type="InterPro" id="IPR056147">
    <property type="entry name" value="NQRA_N"/>
</dbReference>
<feature type="domain" description="Na(+)-translocating NADH-quinone reductase subunit A C-terminal" evidence="10">
    <location>
        <begin position="262"/>
        <end position="311"/>
    </location>
</feature>